<dbReference type="Proteomes" id="UP001201262">
    <property type="component" value="Unassembled WGS sequence"/>
</dbReference>
<name>A0AAD4PVF8_9EURO</name>
<dbReference type="RefSeq" id="XP_046069142.1">
    <property type="nucleotide sequence ID" value="XM_046219451.1"/>
</dbReference>
<evidence type="ECO:0008006" key="3">
    <source>
        <dbReference type="Google" id="ProtNLM"/>
    </source>
</evidence>
<dbReference type="InterPro" id="IPR011009">
    <property type="entry name" value="Kinase-like_dom_sf"/>
</dbReference>
<evidence type="ECO:0000313" key="2">
    <source>
        <dbReference type="Proteomes" id="UP001201262"/>
    </source>
</evidence>
<dbReference type="AlphaFoldDB" id="A0AAD4PVF8"/>
<reference evidence="1" key="1">
    <citation type="submission" date="2021-12" db="EMBL/GenBank/DDBJ databases">
        <title>Convergent genome expansion in fungi linked to evolution of root-endophyte symbiosis.</title>
        <authorList>
            <consortium name="DOE Joint Genome Institute"/>
            <person name="Ke Y.-H."/>
            <person name="Bonito G."/>
            <person name="Liao H.-L."/>
            <person name="Looney B."/>
            <person name="Rojas-Flechas A."/>
            <person name="Nash J."/>
            <person name="Hameed K."/>
            <person name="Schadt C."/>
            <person name="Martin F."/>
            <person name="Crous P.W."/>
            <person name="Miettinen O."/>
            <person name="Magnuson J.K."/>
            <person name="Labbe J."/>
            <person name="Jacobson D."/>
            <person name="Doktycz M.J."/>
            <person name="Veneault-Fourrey C."/>
            <person name="Kuo A."/>
            <person name="Mondo S."/>
            <person name="Calhoun S."/>
            <person name="Riley R."/>
            <person name="Ohm R."/>
            <person name="LaButti K."/>
            <person name="Andreopoulos B."/>
            <person name="Pangilinan J."/>
            <person name="Nolan M."/>
            <person name="Tritt A."/>
            <person name="Clum A."/>
            <person name="Lipzen A."/>
            <person name="Daum C."/>
            <person name="Barry K."/>
            <person name="Grigoriev I.V."/>
            <person name="Vilgalys R."/>
        </authorList>
    </citation>
    <scope>NUCLEOTIDE SEQUENCE</scope>
    <source>
        <strain evidence="1">PMI_201</strain>
    </source>
</reference>
<protein>
    <recommendedName>
        <fullName evidence="3">Aminoglycoside phosphotransferase domain-containing protein</fullName>
    </recommendedName>
</protein>
<gene>
    <name evidence="1" type="ORF">BGW36DRAFT_419293</name>
</gene>
<keyword evidence="2" id="KW-1185">Reference proteome</keyword>
<accession>A0AAD4PVF8</accession>
<proteinExistence type="predicted"/>
<dbReference type="EMBL" id="JAJTJA010000010">
    <property type="protein sequence ID" value="KAH8693269.1"/>
    <property type="molecule type" value="Genomic_DNA"/>
</dbReference>
<organism evidence="1 2">
    <name type="scientific">Talaromyces proteolyticus</name>
    <dbReference type="NCBI Taxonomy" id="1131652"/>
    <lineage>
        <taxon>Eukaryota</taxon>
        <taxon>Fungi</taxon>
        <taxon>Dikarya</taxon>
        <taxon>Ascomycota</taxon>
        <taxon>Pezizomycotina</taxon>
        <taxon>Eurotiomycetes</taxon>
        <taxon>Eurotiomycetidae</taxon>
        <taxon>Eurotiales</taxon>
        <taxon>Trichocomaceae</taxon>
        <taxon>Talaromyces</taxon>
        <taxon>Talaromyces sect. Bacilispori</taxon>
    </lineage>
</organism>
<comment type="caution">
    <text evidence="1">The sequence shown here is derived from an EMBL/GenBank/DDBJ whole genome shotgun (WGS) entry which is preliminary data.</text>
</comment>
<evidence type="ECO:0000313" key="1">
    <source>
        <dbReference type="EMBL" id="KAH8693269.1"/>
    </source>
</evidence>
<dbReference type="GeneID" id="70249738"/>
<dbReference type="SUPFAM" id="SSF56112">
    <property type="entry name" value="Protein kinase-like (PK-like)"/>
    <property type="match status" value="1"/>
</dbReference>
<sequence>MTDSPSGDQYIKKDKILLPCPPSVDVLSLPPDEQVISVLSKQGGRLVLEYDLSYITKSGHGVTPTEAEAMRLVFRHNSVPVPEILLKDFSPEDGGFISKLRDIPPPQELNGLFQCAADGSLTRDPLLQDLKEPGRPLMNDSELRARIYERYIHFGDMLPQSDSCVFTHADIAPRNIMADENNEEYAQIMRLAFWGDWAVWMDRTAPHRWDISGVNAARRVLF</sequence>